<keyword evidence="3" id="KW-1185">Reference proteome</keyword>
<dbReference type="STRING" id="145388.A0A0D2MRB7"/>
<protein>
    <submittedName>
        <fullName evidence="2">Radial spoke protein 8</fullName>
    </submittedName>
</protein>
<dbReference type="SUPFAM" id="SSF48371">
    <property type="entry name" value="ARM repeat"/>
    <property type="match status" value="1"/>
</dbReference>
<accession>A0A0D2MRB7</accession>
<dbReference type="InterPro" id="IPR011989">
    <property type="entry name" value="ARM-like"/>
</dbReference>
<organism evidence="2 3">
    <name type="scientific">Monoraphidium neglectum</name>
    <dbReference type="NCBI Taxonomy" id="145388"/>
    <lineage>
        <taxon>Eukaryota</taxon>
        <taxon>Viridiplantae</taxon>
        <taxon>Chlorophyta</taxon>
        <taxon>core chlorophytes</taxon>
        <taxon>Chlorophyceae</taxon>
        <taxon>CS clade</taxon>
        <taxon>Sphaeropleales</taxon>
        <taxon>Selenastraceae</taxon>
        <taxon>Monoraphidium</taxon>
    </lineage>
</organism>
<dbReference type="Gene3D" id="1.25.10.10">
    <property type="entry name" value="Leucine-rich Repeat Variant"/>
    <property type="match status" value="1"/>
</dbReference>
<dbReference type="InterPro" id="IPR016024">
    <property type="entry name" value="ARM-type_fold"/>
</dbReference>
<name>A0A0D2MRB7_9CHLO</name>
<dbReference type="GeneID" id="25735714"/>
<sequence>MQLVPILSQPQLPADERVVALRVLNSQLANQEAKAEAVAAGAAAAVVALLLGVSGSEGPTNGCGGGSSAQAGGGSGGSDGAGSDLQQQLCCNALEALCHLRQGRAAVVEKAGLHALTAALGSVPDAASAALKAFAMSADGVAHMQQSPARVVSSLVDALGRVNTPLAAARDIAAALAGAAGTETGVVEACGAQVPAAMVALAQRVLRFKLGGDGGGLLAEVLHEACACLRGICHHPDGKVPVMMHAGPSLVNLLKSSSDPESSGSAAAALRLALEEPDARRKLEVLLTPQERAALLGRLPDVPPAYKYVVQIPTRT</sequence>
<feature type="region of interest" description="Disordered" evidence="1">
    <location>
        <begin position="61"/>
        <end position="80"/>
    </location>
</feature>
<reference evidence="2 3" key="1">
    <citation type="journal article" date="2013" name="BMC Genomics">
        <title>Reconstruction of the lipid metabolism for the microalga Monoraphidium neglectum from its genome sequence reveals characteristics suitable for biofuel production.</title>
        <authorList>
            <person name="Bogen C."/>
            <person name="Al-Dilaimi A."/>
            <person name="Albersmeier A."/>
            <person name="Wichmann J."/>
            <person name="Grundmann M."/>
            <person name="Rupp O."/>
            <person name="Lauersen K.J."/>
            <person name="Blifernez-Klassen O."/>
            <person name="Kalinowski J."/>
            <person name="Goesmann A."/>
            <person name="Mussgnug J.H."/>
            <person name="Kruse O."/>
        </authorList>
    </citation>
    <scope>NUCLEOTIDE SEQUENCE [LARGE SCALE GENOMIC DNA]</scope>
    <source>
        <strain evidence="2 3">SAG 48.87</strain>
    </source>
</reference>
<evidence type="ECO:0000256" key="1">
    <source>
        <dbReference type="SAM" id="MobiDB-lite"/>
    </source>
</evidence>
<proteinExistence type="predicted"/>
<evidence type="ECO:0000313" key="3">
    <source>
        <dbReference type="Proteomes" id="UP000054498"/>
    </source>
</evidence>
<dbReference type="AlphaFoldDB" id="A0A0D2MRB7"/>
<dbReference type="OrthoDB" id="10628572at2759"/>
<gene>
    <name evidence="2" type="ORF">MNEG_2836</name>
</gene>
<dbReference type="RefSeq" id="XP_013904144.1">
    <property type="nucleotide sequence ID" value="XM_014048690.1"/>
</dbReference>
<dbReference type="KEGG" id="mng:MNEG_2836"/>
<dbReference type="Proteomes" id="UP000054498">
    <property type="component" value="Unassembled WGS sequence"/>
</dbReference>
<evidence type="ECO:0000313" key="2">
    <source>
        <dbReference type="EMBL" id="KIZ05125.1"/>
    </source>
</evidence>
<dbReference type="EMBL" id="KK100554">
    <property type="protein sequence ID" value="KIZ05125.1"/>
    <property type="molecule type" value="Genomic_DNA"/>
</dbReference>